<dbReference type="PATRIC" id="fig|36807.3.peg.2415"/>
<accession>A0A150HAQ2</accession>
<evidence type="ECO:0000313" key="3">
    <source>
        <dbReference type="Proteomes" id="UP000075357"/>
    </source>
</evidence>
<sequence>MVIYTDQDGHTTRPIIGALLDRATECGFGIKDALYFARDGWGSARTDVQPHPLTDINSALAAGRATTGDQHSGCPSSTPRCL</sequence>
<evidence type="ECO:0000256" key="1">
    <source>
        <dbReference type="SAM" id="MobiDB-lite"/>
    </source>
</evidence>
<reference evidence="2 3" key="1">
    <citation type="submission" date="2016-01" db="EMBL/GenBank/DDBJ databases">
        <title>Draft genome sequences of Microbacterium laevaniformans LCDC 91-0039 and the type strain of Microbacterium hominis LCDC 84-209.</title>
        <authorList>
            <person name="Bernier A.-M."/>
            <person name="Bernard K."/>
        </authorList>
    </citation>
    <scope>NUCLEOTIDE SEQUENCE [LARGE SCALE GENOMIC DNA]</scope>
    <source>
        <strain evidence="2 3">LCDC 91-0039</strain>
    </source>
</reference>
<keyword evidence="3" id="KW-1185">Reference proteome</keyword>
<feature type="compositionally biased region" description="Polar residues" evidence="1">
    <location>
        <begin position="67"/>
        <end position="82"/>
    </location>
</feature>
<name>A0A150HAQ2_9MICO</name>
<evidence type="ECO:0000313" key="2">
    <source>
        <dbReference type="EMBL" id="KXZ59085.1"/>
    </source>
</evidence>
<feature type="region of interest" description="Disordered" evidence="1">
    <location>
        <begin position="62"/>
        <end position="82"/>
    </location>
</feature>
<protein>
    <submittedName>
        <fullName evidence="2">Uncharacterized protein</fullName>
    </submittedName>
</protein>
<proteinExistence type="predicted"/>
<organism evidence="2 3">
    <name type="scientific">Microbacterium laevaniformans</name>
    <dbReference type="NCBI Taxonomy" id="36807"/>
    <lineage>
        <taxon>Bacteria</taxon>
        <taxon>Bacillati</taxon>
        <taxon>Actinomycetota</taxon>
        <taxon>Actinomycetes</taxon>
        <taxon>Micrococcales</taxon>
        <taxon>Microbacteriaceae</taxon>
        <taxon>Microbacterium</taxon>
    </lineage>
</organism>
<dbReference type="AlphaFoldDB" id="A0A150HAQ2"/>
<gene>
    <name evidence="2" type="ORF">Mlaev_02374</name>
</gene>
<comment type="caution">
    <text evidence="2">The sequence shown here is derived from an EMBL/GenBank/DDBJ whole genome shotgun (WGS) entry which is preliminary data.</text>
</comment>
<dbReference type="EMBL" id="LRAD01000050">
    <property type="protein sequence ID" value="KXZ59085.1"/>
    <property type="molecule type" value="Genomic_DNA"/>
</dbReference>
<dbReference type="Proteomes" id="UP000075357">
    <property type="component" value="Unassembled WGS sequence"/>
</dbReference>